<dbReference type="OrthoDB" id="6509917at2759"/>
<comment type="similarity">
    <text evidence="1">Belongs to the IF-3 family.</text>
</comment>
<sequence>MSFVAKYCSISLSNLLNAYCRSTKLTKSVLIYSKNGFNNANPFNRSPIDNFEAEENSENQLKRKKTLKKPKVYLKNDDGQSLGLMTLENARKIATKLKKNLIETEISTKIPTMQLIDSKKNLNDLIDNEELSSDAKSERSKISKKIITFSSKLTTNDLQTKIKQIKRLLLKDQEVSVRISIANPTDSEKLETIFMNLKSIFNEKNGIKLNQKIQNEKYLKFNLKSENFNLTKANFSNLNAGTDSNRIEN</sequence>
<reference evidence="5" key="3">
    <citation type="submission" date="2022-06" db="UniProtKB">
        <authorList>
            <consortium name="EnsemblMetazoa"/>
        </authorList>
    </citation>
    <scope>IDENTIFICATION</scope>
</reference>
<dbReference type="GO" id="GO:0003743">
    <property type="term" value="F:translation initiation factor activity"/>
    <property type="evidence" value="ECO:0007669"/>
    <property type="project" value="UniProtKB-KW"/>
</dbReference>
<keyword evidence="6" id="KW-1185">Reference proteome</keyword>
<evidence type="ECO:0000313" key="6">
    <source>
        <dbReference type="Proteomes" id="UP000070412"/>
    </source>
</evidence>
<dbReference type="SUPFAM" id="SSF54364">
    <property type="entry name" value="Translation initiation factor IF3, N-terminal domain"/>
    <property type="match status" value="1"/>
</dbReference>
<dbReference type="SUPFAM" id="SSF55200">
    <property type="entry name" value="Translation initiation factor IF3, C-terminal domain"/>
    <property type="match status" value="1"/>
</dbReference>
<dbReference type="Proteomes" id="UP000070412">
    <property type="component" value="Unassembled WGS sequence"/>
</dbReference>
<name>A0A834VBW8_SARSC</name>
<dbReference type="PANTHER" id="PTHR10938:SF0">
    <property type="entry name" value="TRANSLATION INITIATION FACTOR IF-3, MITOCHONDRIAL"/>
    <property type="match status" value="1"/>
</dbReference>
<dbReference type="GO" id="GO:0032790">
    <property type="term" value="P:ribosome disassembly"/>
    <property type="evidence" value="ECO:0007669"/>
    <property type="project" value="TreeGrafter"/>
</dbReference>
<protein>
    <recommendedName>
        <fullName evidence="7">Translation initiation factor IF-3, mitochondrial-like protein</fullName>
    </recommendedName>
</protein>
<dbReference type="AlphaFoldDB" id="A0A834VBW8"/>
<evidence type="ECO:0000256" key="2">
    <source>
        <dbReference type="ARBA" id="ARBA00022540"/>
    </source>
</evidence>
<dbReference type="Gene3D" id="3.30.110.10">
    <property type="entry name" value="Translation initiation factor 3 (IF-3), C-terminal domain"/>
    <property type="match status" value="1"/>
</dbReference>
<keyword evidence="3" id="KW-0648">Protein biosynthesis</keyword>
<accession>A0A834VBW8</accession>
<keyword evidence="2" id="KW-0396">Initiation factor</keyword>
<gene>
    <name evidence="4" type="ORF">SSS_344</name>
</gene>
<dbReference type="EMBL" id="WVUK01000063">
    <property type="protein sequence ID" value="KAF7489915.1"/>
    <property type="molecule type" value="Genomic_DNA"/>
</dbReference>
<evidence type="ECO:0008006" key="7">
    <source>
        <dbReference type="Google" id="ProtNLM"/>
    </source>
</evidence>
<evidence type="ECO:0000256" key="3">
    <source>
        <dbReference type="ARBA" id="ARBA00022917"/>
    </source>
</evidence>
<dbReference type="EnsemblMetazoa" id="SSS_344s_mrna">
    <property type="protein sequence ID" value="KAF7489915.1"/>
    <property type="gene ID" value="SSS_344"/>
</dbReference>
<dbReference type="InterPro" id="IPR036788">
    <property type="entry name" value="T_IF-3_C_sf"/>
</dbReference>
<dbReference type="PANTHER" id="PTHR10938">
    <property type="entry name" value="TRANSLATION INITIATION FACTOR IF-3"/>
    <property type="match status" value="1"/>
</dbReference>
<evidence type="ECO:0000313" key="5">
    <source>
        <dbReference type="EnsemblMetazoa" id="KAF7489915.1"/>
    </source>
</evidence>
<dbReference type="InterPro" id="IPR001288">
    <property type="entry name" value="Translation_initiation_fac_3"/>
</dbReference>
<dbReference type="GO" id="GO:0070124">
    <property type="term" value="P:mitochondrial translational initiation"/>
    <property type="evidence" value="ECO:0007669"/>
    <property type="project" value="TreeGrafter"/>
</dbReference>
<evidence type="ECO:0000256" key="1">
    <source>
        <dbReference type="ARBA" id="ARBA00005439"/>
    </source>
</evidence>
<evidence type="ECO:0000313" key="4">
    <source>
        <dbReference type="EMBL" id="KAF7489915.1"/>
    </source>
</evidence>
<dbReference type="GO" id="GO:0005739">
    <property type="term" value="C:mitochondrion"/>
    <property type="evidence" value="ECO:0007669"/>
    <property type="project" value="TreeGrafter"/>
</dbReference>
<dbReference type="InterPro" id="IPR036787">
    <property type="entry name" value="T_IF-3_N_sf"/>
</dbReference>
<dbReference type="GO" id="GO:0043022">
    <property type="term" value="F:ribosome binding"/>
    <property type="evidence" value="ECO:0007669"/>
    <property type="project" value="TreeGrafter"/>
</dbReference>
<reference evidence="4" key="2">
    <citation type="submission" date="2020-01" db="EMBL/GenBank/DDBJ databases">
        <authorList>
            <person name="Korhonen P.K.K."/>
            <person name="Guangxu M.G."/>
            <person name="Wang T.W."/>
            <person name="Stroehlein A.J.S."/>
            <person name="Young N.D."/>
            <person name="Ang C.-S.A."/>
            <person name="Fernando D.W.F."/>
            <person name="Lu H.L."/>
            <person name="Taylor S.T."/>
            <person name="Ehtesham M.E.M."/>
            <person name="Najaraj S.H.N."/>
            <person name="Harsha G.H.G."/>
            <person name="Madugundu A.M."/>
            <person name="Renuse S.R."/>
            <person name="Holt D.H."/>
            <person name="Pandey A.P."/>
            <person name="Papenfuss A.P."/>
            <person name="Gasser R.B.G."/>
            <person name="Fischer K.F."/>
        </authorList>
    </citation>
    <scope>NUCLEOTIDE SEQUENCE</scope>
    <source>
        <strain evidence="4">SSS_KF_BRIS2020</strain>
    </source>
</reference>
<reference evidence="6" key="1">
    <citation type="journal article" date="2020" name="PLoS Negl. Trop. Dis.">
        <title>High-quality nuclear genome for Sarcoptes scabiei-A critical resource for a neglected parasite.</title>
        <authorList>
            <person name="Korhonen P.K."/>
            <person name="Gasser R.B."/>
            <person name="Ma G."/>
            <person name="Wang T."/>
            <person name="Stroehlein A.J."/>
            <person name="Young N.D."/>
            <person name="Ang C.S."/>
            <person name="Fernando D.D."/>
            <person name="Lu H.C."/>
            <person name="Taylor S."/>
            <person name="Reynolds S.L."/>
            <person name="Mofiz E."/>
            <person name="Najaraj S.H."/>
            <person name="Gowda H."/>
            <person name="Madugundu A."/>
            <person name="Renuse S."/>
            <person name="Holt D."/>
            <person name="Pandey A."/>
            <person name="Papenfuss A.T."/>
            <person name="Fischer K."/>
        </authorList>
    </citation>
    <scope>NUCLEOTIDE SEQUENCE [LARGE SCALE GENOMIC DNA]</scope>
</reference>
<organism evidence="4">
    <name type="scientific">Sarcoptes scabiei</name>
    <name type="common">Itch mite</name>
    <name type="synonym">Acarus scabiei</name>
    <dbReference type="NCBI Taxonomy" id="52283"/>
    <lineage>
        <taxon>Eukaryota</taxon>
        <taxon>Metazoa</taxon>
        <taxon>Ecdysozoa</taxon>
        <taxon>Arthropoda</taxon>
        <taxon>Chelicerata</taxon>
        <taxon>Arachnida</taxon>
        <taxon>Acari</taxon>
        <taxon>Acariformes</taxon>
        <taxon>Sarcoptiformes</taxon>
        <taxon>Astigmata</taxon>
        <taxon>Psoroptidia</taxon>
        <taxon>Sarcoptoidea</taxon>
        <taxon>Sarcoptidae</taxon>
        <taxon>Sarcoptinae</taxon>
        <taxon>Sarcoptes</taxon>
    </lineage>
</organism>
<proteinExistence type="inferred from homology"/>
<dbReference type="Gene3D" id="3.10.20.80">
    <property type="entry name" value="Translation initiation factor 3 (IF-3), N-terminal domain"/>
    <property type="match status" value="1"/>
</dbReference>